<organism evidence="1 2">
    <name type="scientific">Amycolatopsis coloradensis</name>
    <dbReference type="NCBI Taxonomy" id="76021"/>
    <lineage>
        <taxon>Bacteria</taxon>
        <taxon>Bacillati</taxon>
        <taxon>Actinomycetota</taxon>
        <taxon>Actinomycetes</taxon>
        <taxon>Pseudonocardiales</taxon>
        <taxon>Pseudonocardiaceae</taxon>
        <taxon>Amycolatopsis</taxon>
    </lineage>
</organism>
<dbReference type="EMBL" id="CP150484">
    <property type="protein sequence ID" value="WYW19458.1"/>
    <property type="molecule type" value="Genomic_DNA"/>
</dbReference>
<evidence type="ECO:0000313" key="2">
    <source>
        <dbReference type="Proteomes" id="UP001456344"/>
    </source>
</evidence>
<gene>
    <name evidence="1" type="ORF">LCL61_28335</name>
</gene>
<protein>
    <submittedName>
        <fullName evidence="1">Phosphotransferase</fullName>
    </submittedName>
</protein>
<reference evidence="1" key="1">
    <citation type="submission" date="2023-10" db="EMBL/GenBank/DDBJ databases">
        <title>Whole genome sequencing of actinobacterial strain Amycolatopsis sp. (BCA-696) identifies the underlying plant growth-promoting genes.</title>
        <authorList>
            <person name="Gandham P."/>
            <person name="Vadla N."/>
            <person name="Saji A."/>
            <person name="Srinivas V."/>
            <person name="Ruperao P."/>
            <person name="Selvanayagam S."/>
            <person name="Saxena R.K."/>
            <person name="Rathore A."/>
            <person name="Gopalakrishnan S."/>
            <person name="Thakur V."/>
        </authorList>
    </citation>
    <scope>NUCLEOTIDE SEQUENCE</scope>
    <source>
        <strain evidence="1">BCA-696</strain>
    </source>
</reference>
<sequence length="293" mass="32266">MPDLPDTAALVHACREAGLAPGDAALLRRHATTVYRIPTTAGPDVIAKVAPRATRHRAERAIHLTRWLRAHDFPCTQPVEVSQPIDAGAFVVTFWKHYDQTQRGLPSARHLGALLRQLHDLPAPPIDLPAAAPLQHFADLVTSSATLPDDDRTWLVAERHRLLAEYAELDFPLGTGMLHGDAYPGNTLWDGNTALLGDWDEPAFGPRELDLAPTLQGGIRFGRSTAELDAFTTAYGYDPRDWSGLPILTGLRDLHTLGSFIRRAQHGDATAVKELDIRITSLRRRDNSSWRAA</sequence>
<dbReference type="Proteomes" id="UP001456344">
    <property type="component" value="Chromosome"/>
</dbReference>
<accession>A0ACD5BJ47</accession>
<name>A0ACD5BJ47_9PSEU</name>
<keyword evidence="2" id="KW-1185">Reference proteome</keyword>
<proteinExistence type="predicted"/>
<evidence type="ECO:0000313" key="1">
    <source>
        <dbReference type="EMBL" id="WYW19458.1"/>
    </source>
</evidence>